<gene>
    <name evidence="3" type="ORF">GCM10009668_36100</name>
</gene>
<accession>A0ABN1U202</accession>
<sequence>MNGRAHRDEVRKTFIGVVTILGGLVIAYIGITVQGGGKLPLRDYTTVTAQFEDAGTLKPAQKVTQNGIRVGQIVEIEVGDAGAEVTMRLDGERDIYRDATARIGNESALGKKFIDLDPGTKESGELGDAVIPSEQTDSASGLDDVFAPFEPKARQGLQTALSQVGGGFSGHAGDLNDVLGRGPQLLAKGETVVDTLAAPQTNLDDLLVTADSLAAQFADRSDTLATLMDEASVTLEAVNVDDTAPLRATVAQLPEVLRTAQTGLKAINPPLTRTAAAVRELAPGVDELVAATPDLRGFLTESPPVARTVVEFTEDAERPLEELVPAIRDLRPVVARAQRTLTYADPLLATLMPYWADVAGMVAQHDLLSGHYSPDKHYFSAQLTMPGIYNVTLPDPLADVNPYPGPGNAFKKPGR</sequence>
<evidence type="ECO:0000313" key="4">
    <source>
        <dbReference type="Proteomes" id="UP001501581"/>
    </source>
</evidence>
<feature type="domain" description="Mce/MlaD" evidence="2">
    <location>
        <begin position="44"/>
        <end position="119"/>
    </location>
</feature>
<name>A0ABN1U202_9ACTN</name>
<feature type="transmembrane region" description="Helical" evidence="1">
    <location>
        <begin position="12"/>
        <end position="31"/>
    </location>
</feature>
<dbReference type="Proteomes" id="UP001501581">
    <property type="component" value="Unassembled WGS sequence"/>
</dbReference>
<keyword evidence="1" id="KW-0812">Transmembrane</keyword>
<dbReference type="EMBL" id="BAAALG010000013">
    <property type="protein sequence ID" value="GAA1111589.1"/>
    <property type="molecule type" value="Genomic_DNA"/>
</dbReference>
<evidence type="ECO:0000259" key="2">
    <source>
        <dbReference type="Pfam" id="PF02470"/>
    </source>
</evidence>
<dbReference type="InterPro" id="IPR003399">
    <property type="entry name" value="Mce/MlaD"/>
</dbReference>
<evidence type="ECO:0000256" key="1">
    <source>
        <dbReference type="SAM" id="Phobius"/>
    </source>
</evidence>
<dbReference type="PANTHER" id="PTHR33371">
    <property type="entry name" value="INTERMEMBRANE PHOSPHOLIPID TRANSPORT SYSTEM BINDING PROTEIN MLAD-RELATED"/>
    <property type="match status" value="1"/>
</dbReference>
<organism evidence="3 4">
    <name type="scientific">Nocardioides dubius</name>
    <dbReference type="NCBI Taxonomy" id="317019"/>
    <lineage>
        <taxon>Bacteria</taxon>
        <taxon>Bacillati</taxon>
        <taxon>Actinomycetota</taxon>
        <taxon>Actinomycetes</taxon>
        <taxon>Propionibacteriales</taxon>
        <taxon>Nocardioidaceae</taxon>
        <taxon>Nocardioides</taxon>
    </lineage>
</organism>
<keyword evidence="4" id="KW-1185">Reference proteome</keyword>
<dbReference type="RefSeq" id="WP_343996268.1">
    <property type="nucleotide sequence ID" value="NZ_BAAALG010000013.1"/>
</dbReference>
<dbReference type="Pfam" id="PF02470">
    <property type="entry name" value="MlaD"/>
    <property type="match status" value="1"/>
</dbReference>
<protein>
    <submittedName>
        <fullName evidence="3">MCE family protein</fullName>
    </submittedName>
</protein>
<comment type="caution">
    <text evidence="3">The sequence shown here is derived from an EMBL/GenBank/DDBJ whole genome shotgun (WGS) entry which is preliminary data.</text>
</comment>
<proteinExistence type="predicted"/>
<evidence type="ECO:0000313" key="3">
    <source>
        <dbReference type="EMBL" id="GAA1111589.1"/>
    </source>
</evidence>
<keyword evidence="1" id="KW-0472">Membrane</keyword>
<dbReference type="InterPro" id="IPR052336">
    <property type="entry name" value="MlaD_Phospholipid_Transporter"/>
</dbReference>
<reference evidence="3 4" key="1">
    <citation type="journal article" date="2019" name="Int. J. Syst. Evol. Microbiol.">
        <title>The Global Catalogue of Microorganisms (GCM) 10K type strain sequencing project: providing services to taxonomists for standard genome sequencing and annotation.</title>
        <authorList>
            <consortium name="The Broad Institute Genomics Platform"/>
            <consortium name="The Broad Institute Genome Sequencing Center for Infectious Disease"/>
            <person name="Wu L."/>
            <person name="Ma J."/>
        </authorList>
    </citation>
    <scope>NUCLEOTIDE SEQUENCE [LARGE SCALE GENOMIC DNA]</scope>
    <source>
        <strain evidence="3 4">JCM 13008</strain>
    </source>
</reference>
<dbReference type="PANTHER" id="PTHR33371:SF4">
    <property type="entry name" value="INTERMEMBRANE PHOSPHOLIPID TRANSPORT SYSTEM BINDING PROTEIN MLAD"/>
    <property type="match status" value="1"/>
</dbReference>
<keyword evidence="1" id="KW-1133">Transmembrane helix</keyword>